<feature type="transmembrane region" description="Helical" evidence="1">
    <location>
        <begin position="28"/>
        <end position="55"/>
    </location>
</feature>
<keyword evidence="1" id="KW-1133">Transmembrane helix</keyword>
<organism evidence="2 3">
    <name type="scientific">Zymobacter palmae</name>
    <dbReference type="NCBI Taxonomy" id="33074"/>
    <lineage>
        <taxon>Bacteria</taxon>
        <taxon>Pseudomonadati</taxon>
        <taxon>Pseudomonadota</taxon>
        <taxon>Gammaproteobacteria</taxon>
        <taxon>Oceanospirillales</taxon>
        <taxon>Halomonadaceae</taxon>
        <taxon>Zymobacter group</taxon>
        <taxon>Zymobacter</taxon>
    </lineage>
</organism>
<gene>
    <name evidence="2" type="ORF">ZBT109_1240</name>
</gene>
<dbReference type="KEGG" id="zpl:ZBT109_1240"/>
<dbReference type="AlphaFoldDB" id="A0A348HEE8"/>
<protein>
    <submittedName>
        <fullName evidence="2">Uncharacterized conserved protein</fullName>
    </submittedName>
</protein>
<reference evidence="2 3" key="1">
    <citation type="submission" date="2018-09" db="EMBL/GenBank/DDBJ databases">
        <title>Zymobacter palmae IAM14233 (=T109) whole genome analysis.</title>
        <authorList>
            <person name="Yanase H."/>
        </authorList>
    </citation>
    <scope>NUCLEOTIDE SEQUENCE [LARGE SCALE GENOMIC DNA]</scope>
    <source>
        <strain evidence="2 3">IAM14233</strain>
    </source>
</reference>
<dbReference type="EMBL" id="AP018933">
    <property type="protein sequence ID" value="BBG30000.1"/>
    <property type="molecule type" value="Genomic_DNA"/>
</dbReference>
<keyword evidence="1" id="KW-0812">Transmembrane</keyword>
<sequence length="238" mass="26082">MIIDDQLQSKWYLVVEVIKPAGRWCASLLLGLALGWCVVAVLGLLVAVVLAWPLLILLRGLLRLVAALLALLLTTTADQVDFCDAHIKALSRRAVLLLKATHRQLAANRDLLTFGQVLHKAALGTLTEQRSAHPQRLLVVAVTSINGDSQISYRRPALSHSNLGISPEPPRCRKYVHACSLCCVFNDGLLALRHLVIKAMHAVGQRVDNLLIPIDPLHEQRHAGPIANEVEPFTLTDP</sequence>
<name>A0A348HEE8_9GAMM</name>
<keyword evidence="1" id="KW-0472">Membrane</keyword>
<dbReference type="Proteomes" id="UP000267342">
    <property type="component" value="Chromosome"/>
</dbReference>
<evidence type="ECO:0000313" key="3">
    <source>
        <dbReference type="Proteomes" id="UP000267342"/>
    </source>
</evidence>
<keyword evidence="3" id="KW-1185">Reference proteome</keyword>
<proteinExistence type="predicted"/>
<evidence type="ECO:0000313" key="2">
    <source>
        <dbReference type="EMBL" id="BBG30000.1"/>
    </source>
</evidence>
<evidence type="ECO:0000256" key="1">
    <source>
        <dbReference type="SAM" id="Phobius"/>
    </source>
</evidence>
<accession>A0A348HEE8</accession>